<gene>
    <name evidence="1" type="ORF">HPLM_LOCUS20608</name>
</gene>
<organism evidence="3">
    <name type="scientific">Haemonchus placei</name>
    <name type="common">Barber's pole worm</name>
    <dbReference type="NCBI Taxonomy" id="6290"/>
    <lineage>
        <taxon>Eukaryota</taxon>
        <taxon>Metazoa</taxon>
        <taxon>Ecdysozoa</taxon>
        <taxon>Nematoda</taxon>
        <taxon>Chromadorea</taxon>
        <taxon>Rhabditida</taxon>
        <taxon>Rhabditina</taxon>
        <taxon>Rhabditomorpha</taxon>
        <taxon>Strongyloidea</taxon>
        <taxon>Trichostrongylidae</taxon>
        <taxon>Haemonchus</taxon>
    </lineage>
</organism>
<protein>
    <submittedName>
        <fullName evidence="3">Transposase</fullName>
    </submittedName>
</protein>
<dbReference type="WBParaSite" id="HPLM_0002061601-mRNA-1">
    <property type="protein sequence ID" value="HPLM_0002061601-mRNA-1"/>
    <property type="gene ID" value="HPLM_0002061601"/>
</dbReference>
<accession>A0A0N4X8C4</accession>
<evidence type="ECO:0000313" key="1">
    <source>
        <dbReference type="EMBL" id="VDO84910.1"/>
    </source>
</evidence>
<reference evidence="1 2" key="2">
    <citation type="submission" date="2018-11" db="EMBL/GenBank/DDBJ databases">
        <authorList>
            <consortium name="Pathogen Informatics"/>
        </authorList>
    </citation>
    <scope>NUCLEOTIDE SEQUENCE [LARGE SCALE GENOMIC DNA]</scope>
    <source>
        <strain evidence="1 2">MHpl1</strain>
    </source>
</reference>
<evidence type="ECO:0000313" key="3">
    <source>
        <dbReference type="WBParaSite" id="HPLM_0002061601-mRNA-1"/>
    </source>
</evidence>
<name>A0A0N4X8C4_HAEPC</name>
<proteinExistence type="predicted"/>
<dbReference type="AlphaFoldDB" id="A0A0N4X8C4"/>
<dbReference type="Proteomes" id="UP000268014">
    <property type="component" value="Unassembled WGS sequence"/>
</dbReference>
<reference evidence="3" key="1">
    <citation type="submission" date="2017-02" db="UniProtKB">
        <authorList>
            <consortium name="WormBaseParasite"/>
        </authorList>
    </citation>
    <scope>IDENTIFICATION</scope>
</reference>
<evidence type="ECO:0000313" key="2">
    <source>
        <dbReference type="Proteomes" id="UP000268014"/>
    </source>
</evidence>
<sequence>MHTAHRGNRGPTANLAKVDKKPGLAFRRWLTQLAQKIMRSVVT</sequence>
<dbReference type="EMBL" id="UZAF01022391">
    <property type="protein sequence ID" value="VDO84910.1"/>
    <property type="molecule type" value="Genomic_DNA"/>
</dbReference>
<keyword evidence="2" id="KW-1185">Reference proteome</keyword>